<sequence length="214" mass="24508">MFQKLALLILSVLAHQQQLLAGSSNMATAATEPNIPSFEEIELEKLKQFRIKAKQDIQDFDNLAAKTVEEFKANFDAKFVELVRNNIEEMSNSKWPNPAMLQQAKWFLNDLEKKDIQIHHVSPQYKLKNSIVMVQEPPLNILESLYVYLPRSAKECGNILSRNYYDNRIIDQVIAGSSLLEECESFGKAKYEQHIEAGQDLIDKLIVGVKKARQ</sequence>
<feature type="signal peptide" evidence="1">
    <location>
        <begin position="1"/>
        <end position="21"/>
    </location>
</feature>
<evidence type="ECO:0000256" key="1">
    <source>
        <dbReference type="SAM" id="SignalP"/>
    </source>
</evidence>
<gene>
    <name evidence="2" type="ORF">HK103_002607</name>
</gene>
<evidence type="ECO:0000313" key="2">
    <source>
        <dbReference type="EMBL" id="KAJ3251162.1"/>
    </source>
</evidence>
<dbReference type="AlphaFoldDB" id="A0AAD5Y097"/>
<accession>A0AAD5Y097</accession>
<keyword evidence="1" id="KW-0732">Signal</keyword>
<protein>
    <submittedName>
        <fullName evidence="2">Uncharacterized protein</fullName>
    </submittedName>
</protein>
<feature type="chain" id="PRO_5042220365" evidence="1">
    <location>
        <begin position="22"/>
        <end position="214"/>
    </location>
</feature>
<dbReference type="EMBL" id="JADGKB010000197">
    <property type="protein sequence ID" value="KAJ3251162.1"/>
    <property type="molecule type" value="Genomic_DNA"/>
</dbReference>
<reference evidence="2" key="1">
    <citation type="submission" date="2020-05" db="EMBL/GenBank/DDBJ databases">
        <title>Phylogenomic resolution of chytrid fungi.</title>
        <authorList>
            <person name="Stajich J.E."/>
            <person name="Amses K."/>
            <person name="Simmons R."/>
            <person name="Seto K."/>
            <person name="Myers J."/>
            <person name="Bonds A."/>
            <person name="Quandt C.A."/>
            <person name="Barry K."/>
            <person name="Liu P."/>
            <person name="Grigoriev I."/>
            <person name="Longcore J.E."/>
            <person name="James T.Y."/>
        </authorList>
    </citation>
    <scope>NUCLEOTIDE SEQUENCE</scope>
    <source>
        <strain evidence="2">PLAUS21</strain>
    </source>
</reference>
<dbReference type="Proteomes" id="UP001210925">
    <property type="component" value="Unassembled WGS sequence"/>
</dbReference>
<evidence type="ECO:0000313" key="3">
    <source>
        <dbReference type="Proteomes" id="UP001210925"/>
    </source>
</evidence>
<comment type="caution">
    <text evidence="2">The sequence shown here is derived from an EMBL/GenBank/DDBJ whole genome shotgun (WGS) entry which is preliminary data.</text>
</comment>
<keyword evidence="3" id="KW-1185">Reference proteome</keyword>
<proteinExistence type="predicted"/>
<name>A0AAD5Y097_9FUNG</name>
<organism evidence="2 3">
    <name type="scientific">Boothiomyces macroporosus</name>
    <dbReference type="NCBI Taxonomy" id="261099"/>
    <lineage>
        <taxon>Eukaryota</taxon>
        <taxon>Fungi</taxon>
        <taxon>Fungi incertae sedis</taxon>
        <taxon>Chytridiomycota</taxon>
        <taxon>Chytridiomycota incertae sedis</taxon>
        <taxon>Chytridiomycetes</taxon>
        <taxon>Rhizophydiales</taxon>
        <taxon>Terramycetaceae</taxon>
        <taxon>Boothiomyces</taxon>
    </lineage>
</organism>